<protein>
    <submittedName>
        <fullName evidence="2">Uncharacterized protein</fullName>
    </submittedName>
</protein>
<name>A0A2P7QI87_9SPHN</name>
<comment type="caution">
    <text evidence="2">The sequence shown here is derived from an EMBL/GenBank/DDBJ whole genome shotgun (WGS) entry which is preliminary data.</text>
</comment>
<gene>
    <name evidence="2" type="ORF">C7I55_21645</name>
</gene>
<dbReference type="AlphaFoldDB" id="A0A2P7QI87"/>
<feature type="region of interest" description="Disordered" evidence="1">
    <location>
        <begin position="400"/>
        <end position="424"/>
    </location>
</feature>
<reference evidence="2 3" key="1">
    <citation type="submission" date="2018-03" db="EMBL/GenBank/DDBJ databases">
        <title>The draft genome of Sphingosinicella sp. GL-C-18.</title>
        <authorList>
            <person name="Liu L."/>
            <person name="Li L."/>
            <person name="Liang L."/>
            <person name="Zhang X."/>
            <person name="Wang T."/>
        </authorList>
    </citation>
    <scope>NUCLEOTIDE SEQUENCE [LARGE SCALE GENOMIC DNA]</scope>
    <source>
        <strain evidence="2 3">GL-C-18</strain>
    </source>
</reference>
<proteinExistence type="predicted"/>
<evidence type="ECO:0000313" key="2">
    <source>
        <dbReference type="EMBL" id="PSJ37669.1"/>
    </source>
</evidence>
<accession>A0A2P7QI87</accession>
<organism evidence="2 3">
    <name type="scientific">Allosphingosinicella deserti</name>
    <dbReference type="NCBI Taxonomy" id="2116704"/>
    <lineage>
        <taxon>Bacteria</taxon>
        <taxon>Pseudomonadati</taxon>
        <taxon>Pseudomonadota</taxon>
        <taxon>Alphaproteobacteria</taxon>
        <taxon>Sphingomonadales</taxon>
        <taxon>Sphingomonadaceae</taxon>
        <taxon>Allosphingosinicella</taxon>
    </lineage>
</organism>
<sequence length="424" mass="45140">MSDTAQARYTFLPYVRRGLSAVLEGSAAAGRLKLPVQLKLSGTGGEDVVDVPLRLHGPGDVIGIDPAEVIRTEPRRETADFDPNYFPAVEFDSPDFPWMFTPEAPDGGLLRPWLCLVVVRDHTPNSLSADQTRPLPVLECALRELPDLAEAHAWAHAQIMRESPAEEPPEAASAAIREAIAGRPDRNLSRLLCPRRLTPNTAYIACVVPTFEAGRLAGLGMAPDAESLDGLTPAWPTPSGSARTLVTLPVYHHWRFSTGAGAESFETLVRRLERQNHLPGVGGLRLNVGDAGWSLPNVPGAEVPLEGALIPPQQAGTAFRWPPPELEGFRTALRALLNATATGGEAVVAPPIYGQQHAGRGVTPEPGQNPLWLGELNLDPRYRVAAGLGALVIRARQEAHGGSVGPGRGGRARQPVAPSGPDGA</sequence>
<evidence type="ECO:0000256" key="1">
    <source>
        <dbReference type="SAM" id="MobiDB-lite"/>
    </source>
</evidence>
<dbReference type="EMBL" id="PXYI01000008">
    <property type="protein sequence ID" value="PSJ37669.1"/>
    <property type="molecule type" value="Genomic_DNA"/>
</dbReference>
<dbReference type="RefSeq" id="WP_106515113.1">
    <property type="nucleotide sequence ID" value="NZ_PXYI01000008.1"/>
</dbReference>
<evidence type="ECO:0000313" key="3">
    <source>
        <dbReference type="Proteomes" id="UP000241167"/>
    </source>
</evidence>
<keyword evidence="3" id="KW-1185">Reference proteome</keyword>
<dbReference type="Proteomes" id="UP000241167">
    <property type="component" value="Unassembled WGS sequence"/>
</dbReference>
<dbReference type="OrthoDB" id="9816502at2"/>